<reference evidence="2 3" key="1">
    <citation type="submission" date="2024-01" db="EMBL/GenBank/DDBJ databases">
        <authorList>
            <consortium name="Genoscope - CEA"/>
            <person name="William W."/>
        </authorList>
    </citation>
    <scope>NUCLEOTIDE SEQUENCE [LARGE SCALE GENOMIC DNA]</scope>
    <source>
        <strain evidence="2 3">29B2s-10</strain>
    </source>
</reference>
<protein>
    <submittedName>
        <fullName evidence="2">Uncharacterized protein</fullName>
    </submittedName>
</protein>
<sequence>MADASKQLDSLIHRSWMNSRDSYYELKGIPKEEVSDDQREEEVNSGTTVESIDHDKRIDGRSEDVESGGDSPSNGKMDVQLSDRFLEILQGQQDREALEKEIKDEIMRWFWKGYYCRDQVPEESSGSS</sequence>
<feature type="region of interest" description="Disordered" evidence="1">
    <location>
        <begin position="29"/>
        <end position="78"/>
    </location>
</feature>
<keyword evidence="3" id="KW-1185">Reference proteome</keyword>
<evidence type="ECO:0000313" key="3">
    <source>
        <dbReference type="Proteomes" id="UP001497600"/>
    </source>
</evidence>
<dbReference type="Proteomes" id="UP001497600">
    <property type="component" value="Chromosome C"/>
</dbReference>
<dbReference type="EMBL" id="OZ004255">
    <property type="protein sequence ID" value="CAK7900871.1"/>
    <property type="molecule type" value="Genomic_DNA"/>
</dbReference>
<proteinExistence type="predicted"/>
<evidence type="ECO:0000256" key="1">
    <source>
        <dbReference type="SAM" id="MobiDB-lite"/>
    </source>
</evidence>
<organism evidence="2 3">
    <name type="scientific">[Candida] anglica</name>
    <dbReference type="NCBI Taxonomy" id="148631"/>
    <lineage>
        <taxon>Eukaryota</taxon>
        <taxon>Fungi</taxon>
        <taxon>Dikarya</taxon>
        <taxon>Ascomycota</taxon>
        <taxon>Saccharomycotina</taxon>
        <taxon>Pichiomycetes</taxon>
        <taxon>Debaryomycetaceae</taxon>
        <taxon>Kurtzmaniella</taxon>
    </lineage>
</organism>
<name>A0ABP0E9F4_9ASCO</name>
<feature type="compositionally biased region" description="Basic and acidic residues" evidence="1">
    <location>
        <begin position="51"/>
        <end position="64"/>
    </location>
</feature>
<gene>
    <name evidence="2" type="ORF">CAAN4_C09384</name>
</gene>
<accession>A0ABP0E9F4</accession>
<evidence type="ECO:0000313" key="2">
    <source>
        <dbReference type="EMBL" id="CAK7900871.1"/>
    </source>
</evidence>